<dbReference type="PANTHER" id="PTHR11851:SF134">
    <property type="entry name" value="ZINC-DEPENDENT PROTEASE"/>
    <property type="match status" value="1"/>
</dbReference>
<evidence type="ECO:0000313" key="3">
    <source>
        <dbReference type="EMBL" id="WFD09162.1"/>
    </source>
</evidence>
<gene>
    <name evidence="3" type="ORF">P4S50_12285</name>
</gene>
<feature type="domain" description="Peptidase M16 C-terminal" evidence="2">
    <location>
        <begin position="182"/>
        <end position="361"/>
    </location>
</feature>
<dbReference type="SUPFAM" id="SSF63411">
    <property type="entry name" value="LuxS/MPP-like metallohydrolase"/>
    <property type="match status" value="2"/>
</dbReference>
<dbReference type="Proteomes" id="UP001222800">
    <property type="component" value="Chromosome"/>
</dbReference>
<protein>
    <submittedName>
        <fullName evidence="3">Pitrilysin family protein</fullName>
    </submittedName>
</protein>
<evidence type="ECO:0000313" key="4">
    <source>
        <dbReference type="Proteomes" id="UP001222800"/>
    </source>
</evidence>
<proteinExistence type="predicted"/>
<evidence type="ECO:0000259" key="1">
    <source>
        <dbReference type="Pfam" id="PF00675"/>
    </source>
</evidence>
<dbReference type="EMBL" id="CP120733">
    <property type="protein sequence ID" value="WFD09162.1"/>
    <property type="molecule type" value="Genomic_DNA"/>
</dbReference>
<sequence>MKKIVNDILKEELYYDKLDCGLEVFFMPKEGFSKKYAVFATNYGSNELEFIPINENQKIKVNEGIAHFLEHKMFEQPDGGNAFDKFSLLGASANAYTNFTMTAYLFSATDNFHESLDHLIDYVQTPHFTDENVEKEKGIIAQEINMYDDNADWKVYFNTLKAMYIKHNTRIDIAGSVESIYKIDKDELYKCYNTFYNPSNMALFIVGDLDCNKVMETVNKAIKPKDTLDNIKIFKEDEPNEVNQKEIVENLSVSIPLFNIGIKDLDVNRSGNDLLKKEICTEIILDMILKKGSSVYEKLYLSGLINQNFGCDHVSQIDHGYTILGGESKDPHKVRDIIFEYINKYKQDGLEKEDFDRIKKKKIGMFLKYFDSVEFIANNFISYHFRDINFIDYLDVLKSVTFEDVSDRFNKHFDEKYSVISIINPK</sequence>
<dbReference type="PANTHER" id="PTHR11851">
    <property type="entry name" value="METALLOPROTEASE"/>
    <property type="match status" value="1"/>
</dbReference>
<dbReference type="Gene3D" id="3.30.830.10">
    <property type="entry name" value="Metalloenzyme, LuxS/M16 peptidase-like"/>
    <property type="match status" value="2"/>
</dbReference>
<keyword evidence="4" id="KW-1185">Reference proteome</keyword>
<evidence type="ECO:0000259" key="2">
    <source>
        <dbReference type="Pfam" id="PF05193"/>
    </source>
</evidence>
<dbReference type="InterPro" id="IPR011249">
    <property type="entry name" value="Metalloenz_LuxS/M16"/>
</dbReference>
<reference evidence="3 4" key="1">
    <citation type="submission" date="2023-03" db="EMBL/GenBank/DDBJ databases">
        <title>Complete genome sequence of Tepidibacter sp. SWIR-1, isolated from a deep-sea hydrothermal vent.</title>
        <authorList>
            <person name="Li X."/>
        </authorList>
    </citation>
    <scope>NUCLEOTIDE SEQUENCE [LARGE SCALE GENOMIC DNA]</scope>
    <source>
        <strain evidence="3 4">SWIR-1</strain>
    </source>
</reference>
<dbReference type="InterPro" id="IPR007863">
    <property type="entry name" value="Peptidase_M16_C"/>
</dbReference>
<dbReference type="RefSeq" id="WP_277731083.1">
    <property type="nucleotide sequence ID" value="NZ_CP120733.1"/>
</dbReference>
<dbReference type="Pfam" id="PF00675">
    <property type="entry name" value="Peptidase_M16"/>
    <property type="match status" value="1"/>
</dbReference>
<dbReference type="NCBIfam" id="NF047421">
    <property type="entry name" value="YfmH_fam"/>
    <property type="match status" value="1"/>
</dbReference>
<dbReference type="InterPro" id="IPR011765">
    <property type="entry name" value="Pept_M16_N"/>
</dbReference>
<name>A0ABY8ECD6_9FIRM</name>
<accession>A0ABY8ECD6</accession>
<organism evidence="3 4">
    <name type="scientific">Tepidibacter hydrothermalis</name>
    <dbReference type="NCBI Taxonomy" id="3036126"/>
    <lineage>
        <taxon>Bacteria</taxon>
        <taxon>Bacillati</taxon>
        <taxon>Bacillota</taxon>
        <taxon>Clostridia</taxon>
        <taxon>Peptostreptococcales</taxon>
        <taxon>Peptostreptococcaceae</taxon>
        <taxon>Tepidibacter</taxon>
    </lineage>
</organism>
<dbReference type="InterPro" id="IPR050361">
    <property type="entry name" value="MPP/UQCRC_Complex"/>
</dbReference>
<dbReference type="Pfam" id="PF05193">
    <property type="entry name" value="Peptidase_M16_C"/>
    <property type="match status" value="1"/>
</dbReference>
<feature type="domain" description="Peptidase M16 N-terminal" evidence="1">
    <location>
        <begin position="62"/>
        <end position="168"/>
    </location>
</feature>